<dbReference type="Gene3D" id="3.40.50.1820">
    <property type="entry name" value="alpha/beta hydrolase"/>
    <property type="match status" value="1"/>
</dbReference>
<dbReference type="EMBL" id="JACJID010000005">
    <property type="protein sequence ID" value="MBA8929155.1"/>
    <property type="molecule type" value="Genomic_DNA"/>
</dbReference>
<dbReference type="InterPro" id="IPR029058">
    <property type="entry name" value="AB_hydrolase_fold"/>
</dbReference>
<dbReference type="Proteomes" id="UP000517916">
    <property type="component" value="Unassembled WGS sequence"/>
</dbReference>
<evidence type="ECO:0000313" key="3">
    <source>
        <dbReference type="Proteomes" id="UP000517916"/>
    </source>
</evidence>
<accession>A0ABR6BQG3</accession>
<reference evidence="2 3" key="1">
    <citation type="submission" date="2020-08" db="EMBL/GenBank/DDBJ databases">
        <title>Genomic Encyclopedia of Archaeal and Bacterial Type Strains, Phase II (KMG-II): from individual species to whole genera.</title>
        <authorList>
            <person name="Goeker M."/>
        </authorList>
    </citation>
    <scope>NUCLEOTIDE SEQUENCE [LARGE SCALE GENOMIC DNA]</scope>
    <source>
        <strain evidence="2 3">DSM 43850</strain>
    </source>
</reference>
<proteinExistence type="predicted"/>
<feature type="domain" description="AB hydrolase-1" evidence="1">
    <location>
        <begin position="22"/>
        <end position="270"/>
    </location>
</feature>
<comment type="caution">
    <text evidence="2">The sequence shown here is derived from an EMBL/GenBank/DDBJ whole genome shotgun (WGS) entry which is preliminary data.</text>
</comment>
<dbReference type="PANTHER" id="PTHR43433:SF5">
    <property type="entry name" value="AB HYDROLASE-1 DOMAIN-CONTAINING PROTEIN"/>
    <property type="match status" value="1"/>
</dbReference>
<name>A0ABR6BQG3_9PSEU</name>
<dbReference type="InterPro" id="IPR000073">
    <property type="entry name" value="AB_hydrolase_1"/>
</dbReference>
<organism evidence="2 3">
    <name type="scientific">Kutzneria viridogrisea</name>
    <dbReference type="NCBI Taxonomy" id="47990"/>
    <lineage>
        <taxon>Bacteria</taxon>
        <taxon>Bacillati</taxon>
        <taxon>Actinomycetota</taxon>
        <taxon>Actinomycetes</taxon>
        <taxon>Pseudonocardiales</taxon>
        <taxon>Pseudonocardiaceae</taxon>
        <taxon>Kutzneria</taxon>
    </lineage>
</organism>
<dbReference type="InterPro" id="IPR050471">
    <property type="entry name" value="AB_hydrolase"/>
</dbReference>
<dbReference type="PANTHER" id="PTHR43433">
    <property type="entry name" value="HYDROLASE, ALPHA/BETA FOLD FAMILY PROTEIN"/>
    <property type="match status" value="1"/>
</dbReference>
<gene>
    <name evidence="2" type="ORF">BC739_006373</name>
</gene>
<dbReference type="RefSeq" id="WP_025353749.1">
    <property type="nucleotide sequence ID" value="NZ_BAAABQ010000022.1"/>
</dbReference>
<protein>
    <submittedName>
        <fullName evidence="2">Pimeloyl-ACP methyl ester carboxylesterase</fullName>
    </submittedName>
</protein>
<keyword evidence="3" id="KW-1185">Reference proteome</keyword>
<sequence>MPRVTANGIEIEYETFGDPDDPAMLLVMGLGAQLTLWDPEFCRLLAERGFHVIRFDNRDIGLSSSLDDHLPVLDVPAVYAGDFSTVPYGIGDMATDAAELLSELEVDRAHVVGASMGGMIVQRMAIDHPHRLLSVCSIMSTTGDRAVGQATPEAMAALMQTPPTTREEAAANAVRAAQAFGSPGFPLDEAKLAERAAASFERSVRPMGFQRQLAAIVSAPDRTADLREVRLPTLVIHGEQDKLIDVSGGRATAEAVPGAELLVVPGMGHDLPPGAWPQIVDAIAGNTKRAQTD</sequence>
<evidence type="ECO:0000259" key="1">
    <source>
        <dbReference type="Pfam" id="PF00561"/>
    </source>
</evidence>
<dbReference type="Pfam" id="PF00561">
    <property type="entry name" value="Abhydrolase_1"/>
    <property type="match status" value="1"/>
</dbReference>
<dbReference type="SUPFAM" id="SSF53474">
    <property type="entry name" value="alpha/beta-Hydrolases"/>
    <property type="match status" value="1"/>
</dbReference>
<evidence type="ECO:0000313" key="2">
    <source>
        <dbReference type="EMBL" id="MBA8929155.1"/>
    </source>
</evidence>